<proteinExistence type="predicted"/>
<dbReference type="KEGG" id="nlo:107219948"/>
<reference evidence="2" key="1">
    <citation type="submission" date="2025-08" db="UniProtKB">
        <authorList>
            <consortium name="RefSeq"/>
        </authorList>
    </citation>
    <scope>IDENTIFICATION</scope>
    <source>
        <tissue evidence="2">Thorax and Abdomen</tissue>
    </source>
</reference>
<evidence type="ECO:0000313" key="2">
    <source>
        <dbReference type="RefSeq" id="XP_015513805.2"/>
    </source>
</evidence>
<accession>A0A6J0BG59</accession>
<dbReference type="InParanoid" id="A0A6J0BG59"/>
<evidence type="ECO:0000313" key="1">
    <source>
        <dbReference type="Proteomes" id="UP000829291"/>
    </source>
</evidence>
<name>A0A6J0BG59_NEOLC</name>
<keyword evidence="1" id="KW-1185">Reference proteome</keyword>
<dbReference type="Proteomes" id="UP000829291">
    <property type="component" value="Chromosome 6"/>
</dbReference>
<dbReference type="RefSeq" id="XP_015513805.2">
    <property type="nucleotide sequence ID" value="XM_015658319.2"/>
</dbReference>
<sequence length="164" mass="17464">MSPTTFSASIFKHEEIRTRLAWCGNPQPIPEGVRGVATTVGAADDGDKGHRDPWKSGSTSVREVVSSSPHHPSILMGVCVSSPLLSSSPLGLDGGRIPSRLIADSYRTQPSQPAVVNQEFRQSCEARCCRSNGNSNGNEDDLWMAKFCPSNAAAAVAGLHFDGR</sequence>
<dbReference type="GeneID" id="107219948"/>
<dbReference type="AlphaFoldDB" id="A0A6J0BG59"/>
<gene>
    <name evidence="2" type="primary">LOC107219948</name>
</gene>
<protein>
    <submittedName>
        <fullName evidence="2">Uncharacterized protein LOC107219948</fullName>
    </submittedName>
</protein>
<organism evidence="2">
    <name type="scientific">Neodiprion lecontei</name>
    <name type="common">Redheaded pine sawfly</name>
    <dbReference type="NCBI Taxonomy" id="441921"/>
    <lineage>
        <taxon>Eukaryota</taxon>
        <taxon>Metazoa</taxon>
        <taxon>Ecdysozoa</taxon>
        <taxon>Arthropoda</taxon>
        <taxon>Hexapoda</taxon>
        <taxon>Insecta</taxon>
        <taxon>Pterygota</taxon>
        <taxon>Neoptera</taxon>
        <taxon>Endopterygota</taxon>
        <taxon>Hymenoptera</taxon>
        <taxon>Tenthredinoidea</taxon>
        <taxon>Diprionidae</taxon>
        <taxon>Diprioninae</taxon>
        <taxon>Neodiprion</taxon>
    </lineage>
</organism>